<dbReference type="Gene3D" id="3.40.1350.10">
    <property type="match status" value="1"/>
</dbReference>
<dbReference type="Proteomes" id="UP000183257">
    <property type="component" value="Unassembled WGS sequence"/>
</dbReference>
<dbReference type="InterPro" id="IPR011335">
    <property type="entry name" value="Restrct_endonuc-II-like"/>
</dbReference>
<feature type="domain" description="Restriction endonuclease type IV Mrr" evidence="1">
    <location>
        <begin position="11"/>
        <end position="133"/>
    </location>
</feature>
<keyword evidence="3" id="KW-1185">Reference proteome</keyword>
<gene>
    <name evidence="2" type="ORF">SAMN05660313_02751</name>
</gene>
<evidence type="ECO:0000313" key="3">
    <source>
        <dbReference type="Proteomes" id="UP000183257"/>
    </source>
</evidence>
<dbReference type="OrthoDB" id="789121at2"/>
<dbReference type="GO" id="GO:0004519">
    <property type="term" value="F:endonuclease activity"/>
    <property type="evidence" value="ECO:0007669"/>
    <property type="project" value="UniProtKB-KW"/>
</dbReference>
<accession>A0A1K1QKR2</accession>
<keyword evidence="2" id="KW-0540">Nuclease</keyword>
<keyword evidence="2" id="KW-0255">Endonuclease</keyword>
<dbReference type="GO" id="GO:0009307">
    <property type="term" value="P:DNA restriction-modification system"/>
    <property type="evidence" value="ECO:0007669"/>
    <property type="project" value="InterPro"/>
</dbReference>
<keyword evidence="2" id="KW-0378">Hydrolase</keyword>
<dbReference type="AlphaFoldDB" id="A0A1K1QKR2"/>
<evidence type="ECO:0000313" key="2">
    <source>
        <dbReference type="EMBL" id="SFW60528.1"/>
    </source>
</evidence>
<dbReference type="InterPro" id="IPR007560">
    <property type="entry name" value="Restrct_endonuc_IV_Mrr"/>
</dbReference>
<sequence length="351" mass="42130">MKYTLEDIKFDQITPRAFENLCYDLLVTYNFHNLIWREGGADNGRDIEGNYLFRNTIKNSETKWFFECKRYTSGGVPPADISSKITWADAEQPDYLVFFISSYLTNNARTWLEKIDPQKQYEIVIIEGEDLKNRLLKYPELIERYFSLNRYEQLFNDVKDYKTKFNINPSFEFLKEISENIDLAKLDNNEIGFILFNFYNQFNLFESRNEHYGDFDETIIYPVLEHLKNSVDNTSLKSFEAYKDDYDILGGTGMFEEMFWLNDEDNIHEMVKYNFQHYDLHLNHKQDQEKWKIGSYLFVIYEDLAFEIFDSEETEIRIIKDFKPEKISELTNNTQDEIVNDYKKYLKNFSA</sequence>
<proteinExistence type="predicted"/>
<dbReference type="InterPro" id="IPR011856">
    <property type="entry name" value="tRNA_endonuc-like_dom_sf"/>
</dbReference>
<evidence type="ECO:0000259" key="1">
    <source>
        <dbReference type="Pfam" id="PF04471"/>
    </source>
</evidence>
<dbReference type="RefSeq" id="WP_072304379.1">
    <property type="nucleotide sequence ID" value="NZ_FPIY01000004.1"/>
</dbReference>
<reference evidence="3" key="1">
    <citation type="submission" date="2016-11" db="EMBL/GenBank/DDBJ databases">
        <authorList>
            <person name="Varghese N."/>
            <person name="Submissions S."/>
        </authorList>
    </citation>
    <scope>NUCLEOTIDE SEQUENCE [LARGE SCALE GENOMIC DNA]</scope>
    <source>
        <strain evidence="3">DSM 24786</strain>
    </source>
</reference>
<dbReference type="SUPFAM" id="SSF52980">
    <property type="entry name" value="Restriction endonuclease-like"/>
    <property type="match status" value="1"/>
</dbReference>
<name>A0A1K1QKR2_9FLAO</name>
<organism evidence="2 3">
    <name type="scientific">Cellulophaga fucicola</name>
    <dbReference type="NCBI Taxonomy" id="76595"/>
    <lineage>
        <taxon>Bacteria</taxon>
        <taxon>Pseudomonadati</taxon>
        <taxon>Bacteroidota</taxon>
        <taxon>Flavobacteriia</taxon>
        <taxon>Flavobacteriales</taxon>
        <taxon>Flavobacteriaceae</taxon>
        <taxon>Cellulophaga</taxon>
    </lineage>
</organism>
<dbReference type="STRING" id="76595.SAMN05660313_02751"/>
<protein>
    <submittedName>
        <fullName evidence="2">Restriction endonuclease</fullName>
    </submittedName>
</protein>
<dbReference type="EMBL" id="FPIY01000004">
    <property type="protein sequence ID" value="SFW60528.1"/>
    <property type="molecule type" value="Genomic_DNA"/>
</dbReference>
<dbReference type="Pfam" id="PF04471">
    <property type="entry name" value="Mrr_cat"/>
    <property type="match status" value="1"/>
</dbReference>
<dbReference type="GO" id="GO:0003677">
    <property type="term" value="F:DNA binding"/>
    <property type="evidence" value="ECO:0007669"/>
    <property type="project" value="InterPro"/>
</dbReference>